<sequence>MDGISLFTFLVLFLGFGILAVIAFYVAEYFYAKVFHKPLFVHLYFMPKTLTHEQQRILREKITFYNRLSDKKKKYFEHRLATFMANYQFITKEELVLNEEIKVFISATAVKLTFGMRKYLIDVFDKIIIYPESYYSTSNDAWHKGEFNPRMKAIVFSWKDFLEGYEYHNDNLNLGLHEFAHAVHFHGLKRTDKSSILFTRNYNAILTYTAQHHVANKLIDSNYFRIYAFSNSFEFIAVLLEHFFETPDDFRREFPELYEKVRKMINFRFD</sequence>
<dbReference type="PANTHER" id="PTHR30164">
    <property type="entry name" value="MTFA PEPTIDASE"/>
    <property type="match status" value="1"/>
</dbReference>
<reference evidence="2 3" key="1">
    <citation type="submission" date="2018-06" db="EMBL/GenBank/DDBJ databases">
        <title>Genomic Encyclopedia of Type Strains, Phase III (KMG-III): the genomes of soil and plant-associated and newly described type strains.</title>
        <authorList>
            <person name="Whitman W."/>
        </authorList>
    </citation>
    <scope>NUCLEOTIDE SEQUENCE [LARGE SCALE GENOMIC DNA]</scope>
    <source>
        <strain evidence="2 3">CGMCC 1.12504</strain>
    </source>
</reference>
<accession>A0A328WX23</accession>
<dbReference type="GO" id="GO:0005829">
    <property type="term" value="C:cytosol"/>
    <property type="evidence" value="ECO:0007669"/>
    <property type="project" value="TreeGrafter"/>
</dbReference>
<dbReference type="RefSeq" id="WP_112086126.1">
    <property type="nucleotide sequence ID" value="NZ_QLSV01000007.1"/>
</dbReference>
<protein>
    <recommendedName>
        <fullName evidence="4">Zinc-dependent peptidase</fullName>
    </recommendedName>
</protein>
<name>A0A328WX23_9FLAO</name>
<dbReference type="PANTHER" id="PTHR30164:SF2">
    <property type="entry name" value="PROTEIN MTFA"/>
    <property type="match status" value="1"/>
</dbReference>
<evidence type="ECO:0008006" key="4">
    <source>
        <dbReference type="Google" id="ProtNLM"/>
    </source>
</evidence>
<dbReference type="SUPFAM" id="SSF55486">
    <property type="entry name" value="Metalloproteases ('zincins'), catalytic domain"/>
    <property type="match status" value="1"/>
</dbReference>
<dbReference type="InterPro" id="IPR010384">
    <property type="entry name" value="MtfA_fam"/>
</dbReference>
<evidence type="ECO:0000313" key="2">
    <source>
        <dbReference type="EMBL" id="RAR47848.1"/>
    </source>
</evidence>
<feature type="transmembrane region" description="Helical" evidence="1">
    <location>
        <begin position="6"/>
        <end position="27"/>
    </location>
</feature>
<evidence type="ECO:0000256" key="1">
    <source>
        <dbReference type="SAM" id="Phobius"/>
    </source>
</evidence>
<evidence type="ECO:0000313" key="3">
    <source>
        <dbReference type="Proteomes" id="UP000249518"/>
    </source>
</evidence>
<organism evidence="2 3">
    <name type="scientific">Flavobacterium lacus</name>
    <dbReference type="NCBI Taxonomy" id="1353778"/>
    <lineage>
        <taxon>Bacteria</taxon>
        <taxon>Pseudomonadati</taxon>
        <taxon>Bacteroidota</taxon>
        <taxon>Flavobacteriia</taxon>
        <taxon>Flavobacteriales</taxon>
        <taxon>Flavobacteriaceae</taxon>
        <taxon>Flavobacterium</taxon>
    </lineage>
</organism>
<dbReference type="CDD" id="cd20170">
    <property type="entry name" value="Peptidase_M90-like"/>
    <property type="match status" value="1"/>
</dbReference>
<dbReference type="GO" id="GO:0004177">
    <property type="term" value="F:aminopeptidase activity"/>
    <property type="evidence" value="ECO:0007669"/>
    <property type="project" value="TreeGrafter"/>
</dbReference>
<keyword evidence="1" id="KW-0812">Transmembrane</keyword>
<keyword evidence="1" id="KW-1133">Transmembrane helix</keyword>
<dbReference type="OrthoDB" id="9786424at2"/>
<proteinExistence type="predicted"/>
<dbReference type="InterPro" id="IPR042252">
    <property type="entry name" value="MtfA_N"/>
</dbReference>
<gene>
    <name evidence="2" type="ORF">B0I10_107126</name>
</gene>
<dbReference type="Pfam" id="PF06167">
    <property type="entry name" value="Peptidase_M90"/>
    <property type="match status" value="1"/>
</dbReference>
<keyword evidence="1" id="KW-0472">Membrane</keyword>
<dbReference type="Proteomes" id="UP000249518">
    <property type="component" value="Unassembled WGS sequence"/>
</dbReference>
<keyword evidence="3" id="KW-1185">Reference proteome</keyword>
<dbReference type="AlphaFoldDB" id="A0A328WX23"/>
<dbReference type="EMBL" id="QLSV01000007">
    <property type="protein sequence ID" value="RAR47848.1"/>
    <property type="molecule type" value="Genomic_DNA"/>
</dbReference>
<comment type="caution">
    <text evidence="2">The sequence shown here is derived from an EMBL/GenBank/DDBJ whole genome shotgun (WGS) entry which is preliminary data.</text>
</comment>
<dbReference type="Gene3D" id="1.10.472.150">
    <property type="entry name" value="Glucose-regulated metallo-peptidase M90, N-terminal domain"/>
    <property type="match status" value="1"/>
</dbReference>